<dbReference type="GO" id="GO:0003743">
    <property type="term" value="F:translation initiation factor activity"/>
    <property type="evidence" value="ECO:0007669"/>
    <property type="project" value="UniProtKB-UniRule"/>
</dbReference>
<evidence type="ECO:0000256" key="7">
    <source>
        <dbReference type="HAMAP-Rule" id="MF_03008"/>
    </source>
</evidence>
<dbReference type="GO" id="GO:0016282">
    <property type="term" value="C:eukaryotic 43S preinitiation complex"/>
    <property type="evidence" value="ECO:0007669"/>
    <property type="project" value="UniProtKB-UniRule"/>
</dbReference>
<dbReference type="PROSITE" id="PS50294">
    <property type="entry name" value="WD_REPEATS_REGION"/>
    <property type="match status" value="2"/>
</dbReference>
<dbReference type="PANTHER" id="PTHR19877">
    <property type="entry name" value="EUKARYOTIC TRANSLATION INITIATION FACTOR 3 SUBUNIT I"/>
    <property type="match status" value="1"/>
</dbReference>
<name>A0AAW1R881_9CHLO</name>
<dbReference type="Pfam" id="PF24805">
    <property type="entry name" value="EIF3I"/>
    <property type="match status" value="1"/>
</dbReference>
<organism evidence="9 10">
    <name type="scientific">[Myrmecia] bisecta</name>
    <dbReference type="NCBI Taxonomy" id="41462"/>
    <lineage>
        <taxon>Eukaryota</taxon>
        <taxon>Viridiplantae</taxon>
        <taxon>Chlorophyta</taxon>
        <taxon>core chlorophytes</taxon>
        <taxon>Trebouxiophyceae</taxon>
        <taxon>Trebouxiales</taxon>
        <taxon>Trebouxiaceae</taxon>
        <taxon>Myrmecia</taxon>
    </lineage>
</organism>
<proteinExistence type="inferred from homology"/>
<feature type="repeat" description="WD" evidence="8">
    <location>
        <begin position="281"/>
        <end position="311"/>
    </location>
</feature>
<dbReference type="GO" id="GO:0033290">
    <property type="term" value="C:eukaryotic 48S preinitiation complex"/>
    <property type="evidence" value="ECO:0007669"/>
    <property type="project" value="UniProtKB-UniRule"/>
</dbReference>
<accession>A0AAW1R881</accession>
<dbReference type="CDD" id="cd00200">
    <property type="entry name" value="WD40"/>
    <property type="match status" value="1"/>
</dbReference>
<dbReference type="HAMAP" id="MF_03008">
    <property type="entry name" value="eIF3i"/>
    <property type="match status" value="1"/>
</dbReference>
<dbReference type="Gene3D" id="2.130.10.10">
    <property type="entry name" value="YVTN repeat-like/Quinoprotein amine dehydrogenase"/>
    <property type="match status" value="1"/>
</dbReference>
<evidence type="ECO:0000256" key="8">
    <source>
        <dbReference type="PROSITE-ProRule" id="PRU00221"/>
    </source>
</evidence>
<dbReference type="InterPro" id="IPR027525">
    <property type="entry name" value="eIF3i"/>
</dbReference>
<feature type="repeat" description="WD" evidence="8">
    <location>
        <begin position="48"/>
        <end position="89"/>
    </location>
</feature>
<keyword evidence="3 8" id="KW-0853">WD repeat</keyword>
<reference evidence="9 10" key="1">
    <citation type="journal article" date="2024" name="Nat. Commun.">
        <title>Phylogenomics reveals the evolutionary origins of lichenization in chlorophyte algae.</title>
        <authorList>
            <person name="Puginier C."/>
            <person name="Libourel C."/>
            <person name="Otte J."/>
            <person name="Skaloud P."/>
            <person name="Haon M."/>
            <person name="Grisel S."/>
            <person name="Petersen M."/>
            <person name="Berrin J.G."/>
            <person name="Delaux P.M."/>
            <person name="Dal Grande F."/>
            <person name="Keller J."/>
        </authorList>
    </citation>
    <scope>NUCLEOTIDE SEQUENCE [LARGE SCALE GENOMIC DNA]</scope>
    <source>
        <strain evidence="9 10">SAG 2043</strain>
    </source>
</reference>
<comment type="similarity">
    <text evidence="7">Belongs to the eIF-3 subunit I family.</text>
</comment>
<dbReference type="GO" id="GO:0001732">
    <property type="term" value="P:formation of cytoplasmic translation initiation complex"/>
    <property type="evidence" value="ECO:0007669"/>
    <property type="project" value="UniProtKB-UniRule"/>
</dbReference>
<dbReference type="PROSITE" id="PS00678">
    <property type="entry name" value="WD_REPEATS_1"/>
    <property type="match status" value="1"/>
</dbReference>
<comment type="subcellular location">
    <subcellularLocation>
        <location evidence="7">Cytoplasm</location>
    </subcellularLocation>
</comment>
<dbReference type="PROSITE" id="PS50082">
    <property type="entry name" value="WD_REPEATS_2"/>
    <property type="match status" value="3"/>
</dbReference>
<dbReference type="AlphaFoldDB" id="A0AAW1R881"/>
<evidence type="ECO:0000256" key="4">
    <source>
        <dbReference type="ARBA" id="ARBA00022737"/>
    </source>
</evidence>
<evidence type="ECO:0000256" key="3">
    <source>
        <dbReference type="ARBA" id="ARBA00022574"/>
    </source>
</evidence>
<dbReference type="SMART" id="SM00320">
    <property type="entry name" value="WD40"/>
    <property type="match status" value="6"/>
</dbReference>
<dbReference type="PANTHER" id="PTHR19877:SF1">
    <property type="entry name" value="EUKARYOTIC TRANSLATION INITIATION FACTOR 3 SUBUNIT I"/>
    <property type="match status" value="1"/>
</dbReference>
<evidence type="ECO:0000256" key="6">
    <source>
        <dbReference type="ARBA" id="ARBA00038394"/>
    </source>
</evidence>
<evidence type="ECO:0000256" key="5">
    <source>
        <dbReference type="ARBA" id="ARBA00022917"/>
    </source>
</evidence>
<evidence type="ECO:0000256" key="1">
    <source>
        <dbReference type="ARBA" id="ARBA00022490"/>
    </source>
</evidence>
<dbReference type="InterPro" id="IPR019775">
    <property type="entry name" value="WD40_repeat_CS"/>
</dbReference>
<evidence type="ECO:0000256" key="2">
    <source>
        <dbReference type="ARBA" id="ARBA00022540"/>
    </source>
</evidence>
<evidence type="ECO:0000313" key="9">
    <source>
        <dbReference type="EMBL" id="KAK9829979.1"/>
    </source>
</evidence>
<comment type="subunit">
    <text evidence="7">Component of the eukaryotic translation initiation factor 3 (eIF-3) complex.</text>
</comment>
<dbReference type="InterPro" id="IPR036322">
    <property type="entry name" value="WD40_repeat_dom_sf"/>
</dbReference>
<comment type="similarity">
    <text evidence="6">Belongs to the WD repeat STRAP family.</text>
</comment>
<keyword evidence="4" id="KW-0677">Repeat</keyword>
<sequence>MRPYLLKGHERPLTQLKFNREGDLLFSCAKDPHPTLWYSSDGQRVGTYIGHNGAVPSCDVSLDSSRLLTASQDSSAKLWDVETGECLHTFKFQAPCRAVAFSLGEQHAAISTDAFMAQPSLIHIVKLAEDPADQESEPEISFTCPKGRISRVAFTDGNTTLLAVSEDGYVRRYDVETGKMLQEEHIHEGYIQDMQMSTDGTHFVTASLDKTAKLVDAQTLEVLKTYVTERNANSAALSPIFDHVLIGGGQEASQVTTTSSRAGRFEARFFHKIYEEEFASCRGHFGPINATAFHPDGRSFVTGGEDGYVRLHHFDNDYFSARFF</sequence>
<dbReference type="GO" id="GO:0071541">
    <property type="term" value="C:eukaryotic translation initiation factor 3 complex, eIF3m"/>
    <property type="evidence" value="ECO:0007669"/>
    <property type="project" value="TreeGrafter"/>
</dbReference>
<dbReference type="InterPro" id="IPR001680">
    <property type="entry name" value="WD40_rpt"/>
</dbReference>
<dbReference type="EMBL" id="JALJOR010000001">
    <property type="protein sequence ID" value="KAK9829979.1"/>
    <property type="molecule type" value="Genomic_DNA"/>
</dbReference>
<dbReference type="SUPFAM" id="SSF50978">
    <property type="entry name" value="WD40 repeat-like"/>
    <property type="match status" value="1"/>
</dbReference>
<keyword evidence="5 7" id="KW-0648">Protein biosynthesis</keyword>
<keyword evidence="10" id="KW-1185">Reference proteome</keyword>
<dbReference type="Proteomes" id="UP001489004">
    <property type="component" value="Unassembled WGS sequence"/>
</dbReference>
<keyword evidence="2 7" id="KW-0396">Initiation factor</keyword>
<comment type="function">
    <text evidence="7">Component of the eukaryotic translation initiation factor 3 (eIF-3) complex, which is involved in protein synthesis of a specialized repertoire of mRNAs and, together with other initiation factors, stimulates binding of mRNA and methionyl-tRNAi to the 40S ribosome. The eIF-3 complex specifically targets and initiates translation of a subset of mRNAs involved in cell proliferation.</text>
</comment>
<feature type="repeat" description="WD" evidence="8">
    <location>
        <begin position="6"/>
        <end position="47"/>
    </location>
</feature>
<protein>
    <recommendedName>
        <fullName evidence="7">Eukaryotic translation initiation factor 3 subunit I</fullName>
        <shortName evidence="7">eIF3i</shortName>
    </recommendedName>
</protein>
<dbReference type="InterPro" id="IPR015943">
    <property type="entry name" value="WD40/YVTN_repeat-like_dom_sf"/>
</dbReference>
<dbReference type="GO" id="GO:0003723">
    <property type="term" value="F:RNA binding"/>
    <property type="evidence" value="ECO:0007669"/>
    <property type="project" value="TreeGrafter"/>
</dbReference>
<gene>
    <name evidence="9" type="ORF">WJX72_009008</name>
</gene>
<comment type="caution">
    <text evidence="9">The sequence shown here is derived from an EMBL/GenBank/DDBJ whole genome shotgun (WGS) entry which is preliminary data.</text>
</comment>
<keyword evidence="1 7" id="KW-0963">Cytoplasm</keyword>
<evidence type="ECO:0000313" key="10">
    <source>
        <dbReference type="Proteomes" id="UP001489004"/>
    </source>
</evidence>